<organism evidence="9 10">
    <name type="scientific">Stylosanthes scabra</name>
    <dbReference type="NCBI Taxonomy" id="79078"/>
    <lineage>
        <taxon>Eukaryota</taxon>
        <taxon>Viridiplantae</taxon>
        <taxon>Streptophyta</taxon>
        <taxon>Embryophyta</taxon>
        <taxon>Tracheophyta</taxon>
        <taxon>Spermatophyta</taxon>
        <taxon>Magnoliopsida</taxon>
        <taxon>eudicotyledons</taxon>
        <taxon>Gunneridae</taxon>
        <taxon>Pentapetalae</taxon>
        <taxon>rosids</taxon>
        <taxon>fabids</taxon>
        <taxon>Fabales</taxon>
        <taxon>Fabaceae</taxon>
        <taxon>Papilionoideae</taxon>
        <taxon>50 kb inversion clade</taxon>
        <taxon>dalbergioids sensu lato</taxon>
        <taxon>Dalbergieae</taxon>
        <taxon>Pterocarpus clade</taxon>
        <taxon>Stylosanthes</taxon>
    </lineage>
</organism>
<keyword evidence="1" id="KW-0479">Metal-binding</keyword>
<evidence type="ECO:0000256" key="4">
    <source>
        <dbReference type="PROSITE-ProRule" id="PRU01343"/>
    </source>
</evidence>
<keyword evidence="10" id="KW-1185">Reference proteome</keyword>
<keyword evidence="2 4" id="KW-0863">Zinc-finger</keyword>
<evidence type="ECO:0000256" key="1">
    <source>
        <dbReference type="ARBA" id="ARBA00022723"/>
    </source>
</evidence>
<feature type="transmembrane region" description="Helical" evidence="7">
    <location>
        <begin position="224"/>
        <end position="240"/>
    </location>
</feature>
<dbReference type="PROSITE" id="PS51999">
    <property type="entry name" value="ZF_GRF"/>
    <property type="match status" value="1"/>
</dbReference>
<proteinExistence type="predicted"/>
<evidence type="ECO:0000259" key="8">
    <source>
        <dbReference type="PROSITE" id="PS51999"/>
    </source>
</evidence>
<dbReference type="InterPro" id="IPR010666">
    <property type="entry name" value="Znf_GRF"/>
</dbReference>
<gene>
    <name evidence="9" type="ORF">PIB30_023686</name>
</gene>
<dbReference type="Proteomes" id="UP001341840">
    <property type="component" value="Unassembled WGS sequence"/>
</dbReference>
<evidence type="ECO:0000256" key="5">
    <source>
        <dbReference type="SAM" id="Coils"/>
    </source>
</evidence>
<evidence type="ECO:0000256" key="2">
    <source>
        <dbReference type="ARBA" id="ARBA00022771"/>
    </source>
</evidence>
<feature type="domain" description="GRF-type" evidence="8">
    <location>
        <begin position="31"/>
        <end position="70"/>
    </location>
</feature>
<keyword evidence="3" id="KW-0862">Zinc</keyword>
<keyword evidence="7" id="KW-0812">Transmembrane</keyword>
<evidence type="ECO:0000256" key="3">
    <source>
        <dbReference type="ARBA" id="ARBA00022833"/>
    </source>
</evidence>
<evidence type="ECO:0000313" key="10">
    <source>
        <dbReference type="Proteomes" id="UP001341840"/>
    </source>
</evidence>
<evidence type="ECO:0000313" key="9">
    <source>
        <dbReference type="EMBL" id="MED6145288.1"/>
    </source>
</evidence>
<accession>A0ABU6TB99</accession>
<dbReference type="PANTHER" id="PTHR33248">
    <property type="entry name" value="ZINC ION-BINDING PROTEIN"/>
    <property type="match status" value="1"/>
</dbReference>
<feature type="compositionally biased region" description="Low complexity" evidence="6">
    <location>
        <begin position="1"/>
        <end position="18"/>
    </location>
</feature>
<feature type="region of interest" description="Disordered" evidence="6">
    <location>
        <begin position="1"/>
        <end position="21"/>
    </location>
</feature>
<keyword evidence="5" id="KW-0175">Coiled coil</keyword>
<evidence type="ECO:0000256" key="7">
    <source>
        <dbReference type="SAM" id="Phobius"/>
    </source>
</evidence>
<name>A0ABU6TB99_9FABA</name>
<keyword evidence="7" id="KW-0472">Membrane</keyword>
<sequence>MNPSQGMSSILVSSGSSSPRTQDLSKRRHLCFCGEAVIVLASTVMSSHGKRYVACGRKPKCNFFEWIDDNEDSKSGWASSKERRVRCFCGDSLILRTSRTIRNPNRRFISCPNRRCKFFESVDGEDNKVTFDQGLGATRKEGASTGDVCLKGTKQDLGMFDAEIGKLEAQERKIEMLSVEIERLNVEFGQIENCVGKLCGEINVVQEQLGRLEDNMKKNNKRHFMLFLFFVILILALFVGRF</sequence>
<dbReference type="EMBL" id="JASCZI010090704">
    <property type="protein sequence ID" value="MED6145288.1"/>
    <property type="molecule type" value="Genomic_DNA"/>
</dbReference>
<keyword evidence="7" id="KW-1133">Transmembrane helix</keyword>
<evidence type="ECO:0000256" key="6">
    <source>
        <dbReference type="SAM" id="MobiDB-lite"/>
    </source>
</evidence>
<feature type="coiled-coil region" evidence="5">
    <location>
        <begin position="167"/>
        <end position="222"/>
    </location>
</feature>
<comment type="caution">
    <text evidence="9">The sequence shown here is derived from an EMBL/GenBank/DDBJ whole genome shotgun (WGS) entry which is preliminary data.</text>
</comment>
<reference evidence="9 10" key="1">
    <citation type="journal article" date="2023" name="Plants (Basel)">
        <title>Bridging the Gap: Combining Genomics and Transcriptomics Approaches to Understand Stylosanthes scabra, an Orphan Legume from the Brazilian Caatinga.</title>
        <authorList>
            <person name="Ferreira-Neto J.R.C."/>
            <person name="da Silva M.D."/>
            <person name="Binneck E."/>
            <person name="de Melo N.F."/>
            <person name="da Silva R.H."/>
            <person name="de Melo A.L.T.M."/>
            <person name="Pandolfi V."/>
            <person name="Bustamante F.O."/>
            <person name="Brasileiro-Vidal A.C."/>
            <person name="Benko-Iseppon A.M."/>
        </authorList>
    </citation>
    <scope>NUCLEOTIDE SEQUENCE [LARGE SCALE GENOMIC DNA]</scope>
    <source>
        <tissue evidence="9">Leaves</tissue>
    </source>
</reference>
<protein>
    <recommendedName>
        <fullName evidence="8">GRF-type domain-containing protein</fullName>
    </recommendedName>
</protein>